<gene>
    <name evidence="8" type="ORF">ACFQ04_13320</name>
</gene>
<feature type="domain" description="HTH gntR-type" evidence="7">
    <location>
        <begin position="1"/>
        <end position="69"/>
    </location>
</feature>
<dbReference type="SMART" id="SM00345">
    <property type="entry name" value="HTH_GNTR"/>
    <property type="match status" value="1"/>
</dbReference>
<dbReference type="InterPro" id="IPR000524">
    <property type="entry name" value="Tscrpt_reg_HTH_GntR"/>
</dbReference>
<dbReference type="Proteomes" id="UP001597068">
    <property type="component" value="Unassembled WGS sequence"/>
</dbReference>
<comment type="caution">
    <text evidence="8">The sequence shown here is derived from an EMBL/GenBank/DDBJ whole genome shotgun (WGS) entry which is preliminary data.</text>
</comment>
<feature type="region of interest" description="Disordered" evidence="6">
    <location>
        <begin position="76"/>
        <end position="96"/>
    </location>
</feature>
<dbReference type="EMBL" id="JBHTIL010000001">
    <property type="protein sequence ID" value="MFD0926716.1"/>
    <property type="molecule type" value="Genomic_DNA"/>
</dbReference>
<dbReference type="InterPro" id="IPR051446">
    <property type="entry name" value="HTH_trans_reg/aminotransferase"/>
</dbReference>
<keyword evidence="3" id="KW-0805">Transcription regulation</keyword>
<sequence>MFDDSSAAISEQLRRELSEAAPGSRLPSTRSLAQRFGAGPVTVQKAIGRLVASGLVETRPGVGNFVLRSPSARGAGDVDWQTTSLGPDRTGPTPVGSTLRDVGPGTIALHSGYPSPDLVPLREVRSALQRAIRENPWDRPPLVGVADLRAWFAREAAPGLASAAPRPTDVVVTAGGQAALSAVFRALAAPGEAVVMESPTYWGAISAARQAGLVIVPVARGAGAPRVADMDEALRASGARIAYVQPTFANPTGAHWLPEERAAIMRVAADRGVFLVEDDWARDLAIAEPRPPLVADDPDGHVVYIRSLTKSASLALRVGAVIARGPVRDRIAGALASSDLYVSPVLQHAALDVVTRPSWQTHLARLRRELRVRRDALAAAVSAHAPSLTVASVPDGGLNLWARLPQDLDAQGVAARCLAEGVAVSPGDEWFPASVPGPHLRLNYGWADPAQFPEAARIIERVVGGSAVHERAAGATE</sequence>
<dbReference type="InterPro" id="IPR036388">
    <property type="entry name" value="WH-like_DNA-bd_sf"/>
</dbReference>
<evidence type="ECO:0000256" key="5">
    <source>
        <dbReference type="ARBA" id="ARBA00023163"/>
    </source>
</evidence>
<dbReference type="PANTHER" id="PTHR46577">
    <property type="entry name" value="HTH-TYPE TRANSCRIPTIONAL REGULATORY PROTEIN GABR"/>
    <property type="match status" value="1"/>
</dbReference>
<evidence type="ECO:0000256" key="6">
    <source>
        <dbReference type="SAM" id="MobiDB-lite"/>
    </source>
</evidence>
<dbReference type="CDD" id="cd00609">
    <property type="entry name" value="AAT_like"/>
    <property type="match status" value="1"/>
</dbReference>
<dbReference type="GO" id="GO:0008483">
    <property type="term" value="F:transaminase activity"/>
    <property type="evidence" value="ECO:0007669"/>
    <property type="project" value="UniProtKB-KW"/>
</dbReference>
<dbReference type="Pfam" id="PF00392">
    <property type="entry name" value="GntR"/>
    <property type="match status" value="1"/>
</dbReference>
<organism evidence="8 9">
    <name type="scientific">Williamsia deligens</name>
    <dbReference type="NCBI Taxonomy" id="321325"/>
    <lineage>
        <taxon>Bacteria</taxon>
        <taxon>Bacillati</taxon>
        <taxon>Actinomycetota</taxon>
        <taxon>Actinomycetes</taxon>
        <taxon>Mycobacteriales</taxon>
        <taxon>Nocardiaceae</taxon>
        <taxon>Williamsia</taxon>
    </lineage>
</organism>
<dbReference type="InterPro" id="IPR015421">
    <property type="entry name" value="PyrdxlP-dep_Trfase_major"/>
</dbReference>
<dbReference type="Gene3D" id="3.90.1150.10">
    <property type="entry name" value="Aspartate Aminotransferase, domain 1"/>
    <property type="match status" value="1"/>
</dbReference>
<evidence type="ECO:0000259" key="7">
    <source>
        <dbReference type="PROSITE" id="PS50949"/>
    </source>
</evidence>
<dbReference type="Pfam" id="PF00155">
    <property type="entry name" value="Aminotran_1_2"/>
    <property type="match status" value="1"/>
</dbReference>
<evidence type="ECO:0000313" key="9">
    <source>
        <dbReference type="Proteomes" id="UP001597068"/>
    </source>
</evidence>
<dbReference type="RefSeq" id="WP_253645429.1">
    <property type="nucleotide sequence ID" value="NZ_BAAAMO010000002.1"/>
</dbReference>
<evidence type="ECO:0000256" key="1">
    <source>
        <dbReference type="ARBA" id="ARBA00005384"/>
    </source>
</evidence>
<evidence type="ECO:0000313" key="8">
    <source>
        <dbReference type="EMBL" id="MFD0926716.1"/>
    </source>
</evidence>
<dbReference type="InterPro" id="IPR015422">
    <property type="entry name" value="PyrdxlP-dep_Trfase_small"/>
</dbReference>
<evidence type="ECO:0000256" key="2">
    <source>
        <dbReference type="ARBA" id="ARBA00022898"/>
    </source>
</evidence>
<dbReference type="Gene3D" id="3.40.640.10">
    <property type="entry name" value="Type I PLP-dependent aspartate aminotransferase-like (Major domain)"/>
    <property type="match status" value="1"/>
</dbReference>
<dbReference type="Gene3D" id="1.10.10.10">
    <property type="entry name" value="Winged helix-like DNA-binding domain superfamily/Winged helix DNA-binding domain"/>
    <property type="match status" value="1"/>
</dbReference>
<keyword evidence="2" id="KW-0663">Pyridoxal phosphate</keyword>
<comment type="similarity">
    <text evidence="1">In the C-terminal section; belongs to the class-I pyridoxal-phosphate-dependent aminotransferase family.</text>
</comment>
<dbReference type="InterPro" id="IPR004839">
    <property type="entry name" value="Aminotransferase_I/II_large"/>
</dbReference>
<dbReference type="InterPro" id="IPR015424">
    <property type="entry name" value="PyrdxlP-dep_Trfase"/>
</dbReference>
<proteinExistence type="inferred from homology"/>
<keyword evidence="9" id="KW-1185">Reference proteome</keyword>
<keyword evidence="4" id="KW-0238">DNA-binding</keyword>
<keyword evidence="8" id="KW-0808">Transferase</keyword>
<dbReference type="SUPFAM" id="SSF53383">
    <property type="entry name" value="PLP-dependent transferases"/>
    <property type="match status" value="1"/>
</dbReference>
<reference evidence="9" key="1">
    <citation type="journal article" date="2019" name="Int. J. Syst. Evol. Microbiol.">
        <title>The Global Catalogue of Microorganisms (GCM) 10K type strain sequencing project: providing services to taxonomists for standard genome sequencing and annotation.</title>
        <authorList>
            <consortium name="The Broad Institute Genomics Platform"/>
            <consortium name="The Broad Institute Genome Sequencing Center for Infectious Disease"/>
            <person name="Wu L."/>
            <person name="Ma J."/>
        </authorList>
    </citation>
    <scope>NUCLEOTIDE SEQUENCE [LARGE SCALE GENOMIC DNA]</scope>
    <source>
        <strain evidence="9">CCUG 50873</strain>
    </source>
</reference>
<dbReference type="SUPFAM" id="SSF46785">
    <property type="entry name" value="Winged helix' DNA-binding domain"/>
    <property type="match status" value="1"/>
</dbReference>
<keyword evidence="8" id="KW-0032">Aminotransferase</keyword>
<protein>
    <submittedName>
        <fullName evidence="8">PLP-dependent aminotransferase family protein</fullName>
    </submittedName>
</protein>
<dbReference type="InterPro" id="IPR036390">
    <property type="entry name" value="WH_DNA-bd_sf"/>
</dbReference>
<name>A0ABW3G8D4_9NOCA</name>
<dbReference type="PANTHER" id="PTHR46577:SF2">
    <property type="entry name" value="TRANSCRIPTIONAL REGULATORY PROTEIN"/>
    <property type="match status" value="1"/>
</dbReference>
<dbReference type="CDD" id="cd07377">
    <property type="entry name" value="WHTH_GntR"/>
    <property type="match status" value="1"/>
</dbReference>
<evidence type="ECO:0000256" key="4">
    <source>
        <dbReference type="ARBA" id="ARBA00023125"/>
    </source>
</evidence>
<dbReference type="PROSITE" id="PS50949">
    <property type="entry name" value="HTH_GNTR"/>
    <property type="match status" value="1"/>
</dbReference>
<evidence type="ECO:0000256" key="3">
    <source>
        <dbReference type="ARBA" id="ARBA00023015"/>
    </source>
</evidence>
<accession>A0ABW3G8D4</accession>
<keyword evidence="5" id="KW-0804">Transcription</keyword>